<evidence type="ECO:0000313" key="1">
    <source>
        <dbReference type="EMBL" id="KAA6367444.1"/>
    </source>
</evidence>
<sequence length="259" mass="30031">YFNGNEAVNGKSLYVVTEKLNELCLLILNLDKVDYFRVDYDDHNSPEIEYLRRYWTAPILLRITIADGVIEDINNRGCADVYGEIGDNGSLIIEDTSFTSCSYIENDFGYIYVILNKTFRFKTKGTVTFTGCRTTKDTLEVVGGRGGALYIYLAEESTFNFIIGQDTSFTTNEADICFEDIFIYSRNMNILNIRTYILFDITTFTNSDNAMYRTKYKLIYELFHIPIIDYNLLERYIYYPNDIMDVSIRKLGGVDTKEY</sequence>
<proteinExistence type="predicted"/>
<name>A0A5J4UB58_9EUKA</name>
<evidence type="ECO:0000313" key="2">
    <source>
        <dbReference type="Proteomes" id="UP000324800"/>
    </source>
</evidence>
<dbReference type="AlphaFoldDB" id="A0A5J4UB58"/>
<gene>
    <name evidence="1" type="ORF">EZS28_037028</name>
</gene>
<comment type="caution">
    <text evidence="1">The sequence shown here is derived from an EMBL/GenBank/DDBJ whole genome shotgun (WGS) entry which is preliminary data.</text>
</comment>
<protein>
    <submittedName>
        <fullName evidence="1">Uncharacterized protein</fullName>
    </submittedName>
</protein>
<accession>A0A5J4UB58</accession>
<reference evidence="1 2" key="1">
    <citation type="submission" date="2019-03" db="EMBL/GenBank/DDBJ databases">
        <title>Single cell metagenomics reveals metabolic interactions within the superorganism composed of flagellate Streblomastix strix and complex community of Bacteroidetes bacteria on its surface.</title>
        <authorList>
            <person name="Treitli S.C."/>
            <person name="Kolisko M."/>
            <person name="Husnik F."/>
            <person name="Keeling P."/>
            <person name="Hampl V."/>
        </authorList>
    </citation>
    <scope>NUCLEOTIDE SEQUENCE [LARGE SCALE GENOMIC DNA]</scope>
    <source>
        <strain evidence="1">ST1C</strain>
    </source>
</reference>
<dbReference type="Proteomes" id="UP000324800">
    <property type="component" value="Unassembled WGS sequence"/>
</dbReference>
<organism evidence="1 2">
    <name type="scientific">Streblomastix strix</name>
    <dbReference type="NCBI Taxonomy" id="222440"/>
    <lineage>
        <taxon>Eukaryota</taxon>
        <taxon>Metamonada</taxon>
        <taxon>Preaxostyla</taxon>
        <taxon>Oxymonadida</taxon>
        <taxon>Streblomastigidae</taxon>
        <taxon>Streblomastix</taxon>
    </lineage>
</organism>
<feature type="non-terminal residue" evidence="1">
    <location>
        <position position="1"/>
    </location>
</feature>
<dbReference type="EMBL" id="SNRW01018322">
    <property type="protein sequence ID" value="KAA6367444.1"/>
    <property type="molecule type" value="Genomic_DNA"/>
</dbReference>